<name>A0A316E2U5_9BACT</name>
<comment type="caution">
    <text evidence="2">The sequence shown here is derived from an EMBL/GenBank/DDBJ whole genome shotgun (WGS) entry which is preliminary data.</text>
</comment>
<evidence type="ECO:0000313" key="2">
    <source>
        <dbReference type="EMBL" id="PWK17210.1"/>
    </source>
</evidence>
<reference evidence="2 3" key="1">
    <citation type="submission" date="2018-05" db="EMBL/GenBank/DDBJ databases">
        <title>Genomic Encyclopedia of Archaeal and Bacterial Type Strains, Phase II (KMG-II): from individual species to whole genera.</title>
        <authorList>
            <person name="Goeker M."/>
        </authorList>
    </citation>
    <scope>NUCLEOTIDE SEQUENCE [LARGE SCALE GENOMIC DNA]</scope>
    <source>
        <strain evidence="2 3">DSM 22214</strain>
    </source>
</reference>
<dbReference type="AlphaFoldDB" id="A0A316E2U5"/>
<feature type="region of interest" description="Disordered" evidence="1">
    <location>
        <begin position="394"/>
        <end position="417"/>
    </location>
</feature>
<keyword evidence="3" id="KW-1185">Reference proteome</keyword>
<gene>
    <name evidence="2" type="ORF">LV89_04496</name>
</gene>
<evidence type="ECO:0000313" key="3">
    <source>
        <dbReference type="Proteomes" id="UP000245489"/>
    </source>
</evidence>
<proteinExistence type="predicted"/>
<dbReference type="InterPro" id="IPR043766">
    <property type="entry name" value="BfmA-like"/>
</dbReference>
<accession>A0A316E2U5</accession>
<organism evidence="2 3">
    <name type="scientific">Arcicella aurantiaca</name>
    <dbReference type="NCBI Taxonomy" id="591202"/>
    <lineage>
        <taxon>Bacteria</taxon>
        <taxon>Pseudomonadati</taxon>
        <taxon>Bacteroidota</taxon>
        <taxon>Cytophagia</taxon>
        <taxon>Cytophagales</taxon>
        <taxon>Flectobacillaceae</taxon>
        <taxon>Arcicella</taxon>
    </lineage>
</organism>
<evidence type="ECO:0000256" key="1">
    <source>
        <dbReference type="SAM" id="MobiDB-lite"/>
    </source>
</evidence>
<dbReference type="OrthoDB" id="1404627at2"/>
<dbReference type="Proteomes" id="UP000245489">
    <property type="component" value="Unassembled WGS sequence"/>
</dbReference>
<dbReference type="Pfam" id="PF18976">
    <property type="entry name" value="DUF5712"/>
    <property type="match status" value="1"/>
</dbReference>
<dbReference type="EMBL" id="QGGO01000037">
    <property type="protein sequence ID" value="PWK17210.1"/>
    <property type="molecule type" value="Genomic_DNA"/>
</dbReference>
<sequence>MVTRILKTKESGNVVYDNKGSSERLINYLKHEAKENGLSDIYFFNQAEINIKPDDVLHKIDNNIRGVKASESKFFTLIISPSQDELIHLKNDEKKLIEYTQKVMENYGNNFQLSNNKKIQKDDLVWFATIHQERKFSGTDEAVKEGSARSGMQKPGLQTHIHVIVSRRDAEQKITLSPEGNQKRFSKADWTFTNIKDFNLMFEYSQPQNLELEEKKLRVRLEQWAKNHPDIGKVIETEKVVKIAKERGFEGGFYRDLKKIEQKLEKGELILNPYHILAGDKTNRKAEYLAERVENIRTKYNLSDKEFDAAQIGKIGKEKNYSDEFYKNLRSIEKEIKEGRGVPPNYVEKLQMSQAYSNSIKDKFSSEKIDNLLKDTNQEKIISISKEGFDIGYEGDSPEDYVRKKKRRNNIHRPSFN</sequence>
<protein>
    <submittedName>
        <fullName evidence="2">Uncharacterized protein</fullName>
    </submittedName>
</protein>